<evidence type="ECO:0000313" key="2">
    <source>
        <dbReference type="Proteomes" id="UP000030687"/>
    </source>
</evidence>
<organism evidence="1 2">
    <name type="scientific">Citrus clementina</name>
    <name type="common">Clementine</name>
    <name type="synonym">Citrus deliciosa x Citrus sinensis</name>
    <dbReference type="NCBI Taxonomy" id="85681"/>
    <lineage>
        <taxon>Eukaryota</taxon>
        <taxon>Viridiplantae</taxon>
        <taxon>Streptophyta</taxon>
        <taxon>Embryophyta</taxon>
        <taxon>Tracheophyta</taxon>
        <taxon>Spermatophyta</taxon>
        <taxon>Magnoliopsida</taxon>
        <taxon>eudicotyledons</taxon>
        <taxon>Gunneridae</taxon>
        <taxon>Pentapetalae</taxon>
        <taxon>rosids</taxon>
        <taxon>malvids</taxon>
        <taxon>Sapindales</taxon>
        <taxon>Rutaceae</taxon>
        <taxon>Aurantioideae</taxon>
        <taxon>Citrus</taxon>
    </lineage>
</organism>
<dbReference type="KEGG" id="cic:CICLE_v10026922mg"/>
<sequence length="88" mass="9817">TGVEEEDSHEKYSNPFAGECGLKLLEILIEFNFLGVNPVQIEYIHSPQTQKTDFYAPENVKGDAENPIQRPDSSTKSIALRMATTFGL</sequence>
<feature type="non-terminal residue" evidence="1">
    <location>
        <position position="1"/>
    </location>
</feature>
<name>V4SUB3_CITCL</name>
<dbReference type="EMBL" id="KI536925">
    <property type="protein sequence ID" value="ESR40741.1"/>
    <property type="molecule type" value="Genomic_DNA"/>
</dbReference>
<dbReference type="STRING" id="85681.V4SUB3"/>
<dbReference type="InParanoid" id="V4SUB3"/>
<dbReference type="AlphaFoldDB" id="V4SUB3"/>
<dbReference type="Proteomes" id="UP000030687">
    <property type="component" value="Unassembled WGS sequence"/>
</dbReference>
<evidence type="ECO:0000313" key="1">
    <source>
        <dbReference type="EMBL" id="ESR40741.1"/>
    </source>
</evidence>
<reference evidence="1 2" key="1">
    <citation type="submission" date="2013-10" db="EMBL/GenBank/DDBJ databases">
        <authorList>
            <consortium name="International Citrus Genome Consortium"/>
            <person name="Jenkins J."/>
            <person name="Schmutz J."/>
            <person name="Prochnik S."/>
            <person name="Rokhsar D."/>
            <person name="Gmitter F."/>
            <person name="Ollitrault P."/>
            <person name="Machado M."/>
            <person name="Talon M."/>
            <person name="Wincker P."/>
            <person name="Jaillon O."/>
            <person name="Morgante M."/>
        </authorList>
    </citation>
    <scope>NUCLEOTIDE SEQUENCE</scope>
    <source>
        <strain evidence="2">cv. Clemenules</strain>
    </source>
</reference>
<dbReference type="Gramene" id="ESR40741">
    <property type="protein sequence ID" value="ESR40741"/>
    <property type="gene ID" value="CICLE_v10026922mg"/>
</dbReference>
<protein>
    <submittedName>
        <fullName evidence="1">Uncharacterized protein</fullName>
    </submittedName>
</protein>
<gene>
    <name evidence="1" type="ORF">CICLE_v10026922mg</name>
</gene>
<keyword evidence="2" id="KW-1185">Reference proteome</keyword>
<accession>V4SUB3</accession>
<proteinExistence type="predicted"/>